<proteinExistence type="predicted"/>
<organism evidence="1 2">
    <name type="scientific">Priapulus caudatus</name>
    <name type="common">Priapulid worm</name>
    <dbReference type="NCBI Taxonomy" id="37621"/>
    <lineage>
        <taxon>Eukaryota</taxon>
        <taxon>Metazoa</taxon>
        <taxon>Ecdysozoa</taxon>
        <taxon>Scalidophora</taxon>
        <taxon>Priapulida</taxon>
        <taxon>Priapulimorpha</taxon>
        <taxon>Priapulimorphida</taxon>
        <taxon>Priapulidae</taxon>
        <taxon>Priapulus</taxon>
    </lineage>
</organism>
<reference evidence="2" key="1">
    <citation type="submission" date="2025-08" db="UniProtKB">
        <authorList>
            <consortium name="RefSeq"/>
        </authorList>
    </citation>
    <scope>IDENTIFICATION</scope>
</reference>
<name>A0ABM1ECV6_PRICU</name>
<dbReference type="RefSeq" id="XP_014670027.1">
    <property type="nucleotide sequence ID" value="XM_014814541.1"/>
</dbReference>
<evidence type="ECO:0000313" key="2">
    <source>
        <dbReference type="RefSeq" id="XP_014670027.1"/>
    </source>
</evidence>
<keyword evidence="1" id="KW-1185">Reference proteome</keyword>
<sequence>MQKNLCPEQPCPGPEQEQKCVKIIDNSQYEKKVVRGCLWDLRSSNWKMYLPADTFSGCRRGSNLYDDAPNSQQRYRSSHETYSETGSSYRDRLEHLDICLCDDWNHCNAAVVARRPAGVGATTTLAMALVVVGRWMW</sequence>
<evidence type="ECO:0000313" key="1">
    <source>
        <dbReference type="Proteomes" id="UP000695022"/>
    </source>
</evidence>
<dbReference type="Proteomes" id="UP000695022">
    <property type="component" value="Unplaced"/>
</dbReference>
<accession>A0ABM1ECV6</accession>
<protein>
    <submittedName>
        <fullName evidence="2">Uncharacterized protein LOC106811024</fullName>
    </submittedName>
</protein>
<gene>
    <name evidence="2" type="primary">LOC106811024</name>
</gene>
<dbReference type="GeneID" id="106811024"/>